<dbReference type="EMBL" id="JRKI01000018">
    <property type="protein sequence ID" value="KIZ17548.1"/>
    <property type="molecule type" value="Genomic_DNA"/>
</dbReference>
<dbReference type="InterPro" id="IPR009081">
    <property type="entry name" value="PP-bd_ACP"/>
</dbReference>
<dbReference type="InterPro" id="IPR006162">
    <property type="entry name" value="Ppantetheine_attach_site"/>
</dbReference>
<dbReference type="Pfam" id="PF00550">
    <property type="entry name" value="PP-binding"/>
    <property type="match status" value="1"/>
</dbReference>
<dbReference type="PATRIC" id="fig|1240678.4.peg.2875"/>
<evidence type="ECO:0000313" key="4">
    <source>
        <dbReference type="EMBL" id="KIZ17548.1"/>
    </source>
</evidence>
<name>A0A0D7CMW8_9ACTN</name>
<comment type="caution">
    <text evidence="4">The sequence shown here is derived from an EMBL/GenBank/DDBJ whole genome shotgun (WGS) entry which is preliminary data.</text>
</comment>
<dbReference type="InterPro" id="IPR036736">
    <property type="entry name" value="ACP-like_sf"/>
</dbReference>
<dbReference type="InterPro" id="IPR020806">
    <property type="entry name" value="PKS_PP-bd"/>
</dbReference>
<dbReference type="PROSITE" id="PS50075">
    <property type="entry name" value="CARRIER"/>
    <property type="match status" value="1"/>
</dbReference>
<dbReference type="RefSeq" id="WP_030063383.1">
    <property type="nucleotide sequence ID" value="NZ_JRKI01000018.1"/>
</dbReference>
<keyword evidence="2" id="KW-0597">Phosphoprotein</keyword>
<evidence type="ECO:0000313" key="5">
    <source>
        <dbReference type="Proteomes" id="UP000032458"/>
    </source>
</evidence>
<dbReference type="Gene3D" id="1.10.1200.10">
    <property type="entry name" value="ACP-like"/>
    <property type="match status" value="1"/>
</dbReference>
<dbReference type="GO" id="GO:0017000">
    <property type="term" value="P:antibiotic biosynthetic process"/>
    <property type="evidence" value="ECO:0007669"/>
    <property type="project" value="UniProtKB-ARBA"/>
</dbReference>
<dbReference type="SUPFAM" id="SSF47336">
    <property type="entry name" value="ACP-like"/>
    <property type="match status" value="1"/>
</dbReference>
<keyword evidence="5" id="KW-1185">Reference proteome</keyword>
<proteinExistence type="predicted"/>
<gene>
    <name evidence="4" type="ORF">SNA_13720</name>
</gene>
<dbReference type="SMART" id="SM00823">
    <property type="entry name" value="PKS_PP"/>
    <property type="match status" value="1"/>
</dbReference>
<accession>A0A0D7CMW8</accession>
<keyword evidence="1" id="KW-0596">Phosphopantetheine</keyword>
<dbReference type="AlphaFoldDB" id="A0A0D7CMW8"/>
<sequence length="86" mass="9247">MEAQEEIERWVLSVCEKIGLRAADVNADFFEAGGNSLAAMKIISQAEETFGEDALPPDDLFSRSTVREIAACILANSGRAPVTSES</sequence>
<evidence type="ECO:0000259" key="3">
    <source>
        <dbReference type="PROSITE" id="PS50075"/>
    </source>
</evidence>
<organism evidence="4 5">
    <name type="scientific">Streptomyces natalensis ATCC 27448</name>
    <dbReference type="NCBI Taxonomy" id="1240678"/>
    <lineage>
        <taxon>Bacteria</taxon>
        <taxon>Bacillati</taxon>
        <taxon>Actinomycetota</taxon>
        <taxon>Actinomycetes</taxon>
        <taxon>Kitasatosporales</taxon>
        <taxon>Streptomycetaceae</taxon>
        <taxon>Streptomyces</taxon>
    </lineage>
</organism>
<dbReference type="GO" id="GO:0031177">
    <property type="term" value="F:phosphopantetheine binding"/>
    <property type="evidence" value="ECO:0007669"/>
    <property type="project" value="InterPro"/>
</dbReference>
<evidence type="ECO:0000256" key="1">
    <source>
        <dbReference type="ARBA" id="ARBA00022450"/>
    </source>
</evidence>
<feature type="domain" description="Carrier" evidence="3">
    <location>
        <begin position="2"/>
        <end position="77"/>
    </location>
</feature>
<dbReference type="Proteomes" id="UP000032458">
    <property type="component" value="Unassembled WGS sequence"/>
</dbReference>
<reference evidence="4 5" key="1">
    <citation type="submission" date="2014-09" db="EMBL/GenBank/DDBJ databases">
        <title>Draft genome sequence of Streptomyces natalensis ATCC 27448, producer of the antifungal pimaricin.</title>
        <authorList>
            <person name="Mendes M.V."/>
            <person name="Beites T."/>
            <person name="Pires S."/>
            <person name="Santos C.L."/>
            <person name="Moradas-Ferreira P."/>
        </authorList>
    </citation>
    <scope>NUCLEOTIDE SEQUENCE [LARGE SCALE GENOMIC DNA]</scope>
    <source>
        <strain evidence="4 5">ATCC 27448</strain>
    </source>
</reference>
<evidence type="ECO:0000256" key="2">
    <source>
        <dbReference type="ARBA" id="ARBA00022553"/>
    </source>
</evidence>
<dbReference type="PROSITE" id="PS00012">
    <property type="entry name" value="PHOSPHOPANTETHEINE"/>
    <property type="match status" value="1"/>
</dbReference>
<protein>
    <recommendedName>
        <fullName evidence="3">Carrier domain-containing protein</fullName>
    </recommendedName>
</protein>